<feature type="active site" evidence="5">
    <location>
        <position position="18"/>
    </location>
</feature>
<organism evidence="8 9">
    <name type="scientific">Clostridium chauvoei JF4335</name>
    <dbReference type="NCBI Taxonomy" id="1351755"/>
    <lineage>
        <taxon>Bacteria</taxon>
        <taxon>Bacillati</taxon>
        <taxon>Bacillota</taxon>
        <taxon>Clostridia</taxon>
        <taxon>Eubacteriales</taxon>
        <taxon>Clostridiaceae</taxon>
        <taxon>Clostridium</taxon>
    </lineage>
</organism>
<dbReference type="GO" id="GO:0003998">
    <property type="term" value="F:acylphosphatase activity"/>
    <property type="evidence" value="ECO:0007669"/>
    <property type="project" value="UniProtKB-EC"/>
</dbReference>
<evidence type="ECO:0000313" key="9">
    <source>
        <dbReference type="Proteomes" id="UP000190476"/>
    </source>
</evidence>
<dbReference type="SUPFAM" id="SSF54975">
    <property type="entry name" value="Acylphosphatase/BLUF domain-like"/>
    <property type="match status" value="1"/>
</dbReference>
<proteinExistence type="inferred from homology"/>
<accession>A0A1U6J7C0</accession>
<dbReference type="InterPro" id="IPR020456">
    <property type="entry name" value="Acylphosphatase"/>
</dbReference>
<feature type="active site" evidence="5">
    <location>
        <position position="36"/>
    </location>
</feature>
<dbReference type="Pfam" id="PF00708">
    <property type="entry name" value="Acylphosphatase"/>
    <property type="match status" value="1"/>
</dbReference>
<dbReference type="InterPro" id="IPR036046">
    <property type="entry name" value="Acylphosphatase-like_dom_sf"/>
</dbReference>
<dbReference type="Gene3D" id="3.30.70.100">
    <property type="match status" value="1"/>
</dbReference>
<evidence type="ECO:0000256" key="5">
    <source>
        <dbReference type="PROSITE-ProRule" id="PRU00520"/>
    </source>
</evidence>
<dbReference type="AlphaFoldDB" id="A0A1U6J7C0"/>
<comment type="catalytic activity">
    <reaction evidence="4 5">
        <text>an acyl phosphate + H2O = a carboxylate + phosphate + H(+)</text>
        <dbReference type="Rhea" id="RHEA:14965"/>
        <dbReference type="ChEBI" id="CHEBI:15377"/>
        <dbReference type="ChEBI" id="CHEBI:15378"/>
        <dbReference type="ChEBI" id="CHEBI:29067"/>
        <dbReference type="ChEBI" id="CHEBI:43474"/>
        <dbReference type="ChEBI" id="CHEBI:59918"/>
        <dbReference type="EC" id="3.6.1.7"/>
    </reaction>
</comment>
<dbReference type="PROSITE" id="PS51160">
    <property type="entry name" value="ACYLPHOSPHATASE_3"/>
    <property type="match status" value="1"/>
</dbReference>
<dbReference type="PROSITE" id="PS00151">
    <property type="entry name" value="ACYLPHOSPHATASE_2"/>
    <property type="match status" value="1"/>
</dbReference>
<dbReference type="InterPro" id="IPR017968">
    <property type="entry name" value="Acylphosphatase_CS"/>
</dbReference>
<dbReference type="OrthoDB" id="9808093at2"/>
<evidence type="ECO:0000256" key="1">
    <source>
        <dbReference type="ARBA" id="ARBA00005614"/>
    </source>
</evidence>
<evidence type="ECO:0000256" key="3">
    <source>
        <dbReference type="ARBA" id="ARBA00015991"/>
    </source>
</evidence>
<dbReference type="PANTHER" id="PTHR47268:SF4">
    <property type="entry name" value="ACYLPHOSPHATASE"/>
    <property type="match status" value="1"/>
</dbReference>
<evidence type="ECO:0000313" key="8">
    <source>
        <dbReference type="EMBL" id="SLK15987.1"/>
    </source>
</evidence>
<name>A0A1U6J7C0_9CLOT</name>
<evidence type="ECO:0000256" key="4">
    <source>
        <dbReference type="ARBA" id="ARBA00047645"/>
    </source>
</evidence>
<comment type="similarity">
    <text evidence="1 6">Belongs to the acylphosphatase family.</text>
</comment>
<dbReference type="PANTHER" id="PTHR47268">
    <property type="entry name" value="ACYLPHOSPHATASE"/>
    <property type="match status" value="1"/>
</dbReference>
<evidence type="ECO:0000256" key="2">
    <source>
        <dbReference type="ARBA" id="ARBA00012150"/>
    </source>
</evidence>
<dbReference type="InterPro" id="IPR001792">
    <property type="entry name" value="Acylphosphatase-like_dom"/>
</dbReference>
<dbReference type="GeneID" id="66301323"/>
<gene>
    <name evidence="8" type="ORF">CCH01_09770</name>
</gene>
<dbReference type="STRING" id="1351755.CCH01_09770"/>
<dbReference type="EC" id="3.6.1.7" evidence="2 5"/>
<keyword evidence="9" id="KW-1185">Reference proteome</keyword>
<protein>
    <recommendedName>
        <fullName evidence="3 5">acylphosphatase</fullName>
        <ecNumber evidence="2 5">3.6.1.7</ecNumber>
    </recommendedName>
</protein>
<sequence length="90" mass="10305">MLRYYVVVAGRIQGVGFRFFCQSHASIMNITGFVRNMSNGMVELQIQGSEEVLDKFLSLIKSGNRFIRVDDISIKKIPLLQEEKGFKVVY</sequence>
<reference evidence="9" key="1">
    <citation type="submission" date="2017-03" db="EMBL/GenBank/DDBJ databases">
        <authorList>
            <person name="Falquet L."/>
            <person name="Falquet L."/>
        </authorList>
    </citation>
    <scope>NUCLEOTIDE SEQUENCE [LARGE SCALE GENOMIC DNA]</scope>
</reference>
<feature type="domain" description="Acylphosphatase-like" evidence="7">
    <location>
        <begin position="3"/>
        <end position="90"/>
    </location>
</feature>
<keyword evidence="5" id="KW-0378">Hydrolase</keyword>
<evidence type="ECO:0000256" key="6">
    <source>
        <dbReference type="RuleBase" id="RU004168"/>
    </source>
</evidence>
<dbReference type="RefSeq" id="WP_079481253.1">
    <property type="nucleotide sequence ID" value="NZ_CBML010000006.1"/>
</dbReference>
<dbReference type="EMBL" id="LT799839">
    <property type="protein sequence ID" value="SLK15987.1"/>
    <property type="molecule type" value="Genomic_DNA"/>
</dbReference>
<evidence type="ECO:0000259" key="7">
    <source>
        <dbReference type="PROSITE" id="PS51160"/>
    </source>
</evidence>
<dbReference type="Proteomes" id="UP000190476">
    <property type="component" value="Chromosome I"/>
</dbReference>